<dbReference type="OrthoDB" id="10529697at2759"/>
<reference evidence="2" key="1">
    <citation type="submission" date="2017-11" db="EMBL/GenBank/DDBJ databases">
        <authorList>
            <person name="Lima N.C."/>
            <person name="Parody-Merino A.M."/>
            <person name="Battley P.F."/>
            <person name="Fidler A.E."/>
            <person name="Prosdocimi F."/>
        </authorList>
    </citation>
    <scope>NUCLEOTIDE SEQUENCE [LARGE SCALE GENOMIC DNA]</scope>
</reference>
<dbReference type="EMBL" id="KZ507037">
    <property type="protein sequence ID" value="PKU37673.1"/>
    <property type="molecule type" value="Genomic_DNA"/>
</dbReference>
<name>A0A2I0TVC7_LIMLA</name>
<protein>
    <submittedName>
        <fullName evidence="1">Uncharacterized protein</fullName>
    </submittedName>
</protein>
<accession>A0A2I0TVC7</accession>
<reference evidence="2" key="2">
    <citation type="submission" date="2017-12" db="EMBL/GenBank/DDBJ databases">
        <title>Genome sequence of the Bar-tailed Godwit (Limosa lapponica baueri).</title>
        <authorList>
            <person name="Lima N.C.B."/>
            <person name="Parody-Merino A.M."/>
            <person name="Battley P.F."/>
            <person name="Fidler A.E."/>
            <person name="Prosdocimi F."/>
        </authorList>
    </citation>
    <scope>NUCLEOTIDE SEQUENCE [LARGE SCALE GENOMIC DNA]</scope>
</reference>
<proteinExistence type="predicted"/>
<sequence>MRIFDREFVETVKWMICKNRFLVETDVLVSIPYDTSNETANVVNSIGLAACFPRGLKIQDSPGSRLPGAIALQLQEALALEQTNKLHLTSAKRCSCTCLGARVIRNPEDEQMFLRGDEVFAFASGERQADVRGVEAESHSAGAHQLLTELYSVPVNGHYGLLFSR</sequence>
<evidence type="ECO:0000313" key="2">
    <source>
        <dbReference type="Proteomes" id="UP000233556"/>
    </source>
</evidence>
<dbReference type="AlphaFoldDB" id="A0A2I0TVC7"/>
<dbReference type="Proteomes" id="UP000233556">
    <property type="component" value="Unassembled WGS sequence"/>
</dbReference>
<gene>
    <name evidence="1" type="ORF">llap_12023</name>
</gene>
<evidence type="ECO:0000313" key="1">
    <source>
        <dbReference type="EMBL" id="PKU37673.1"/>
    </source>
</evidence>
<keyword evidence="2" id="KW-1185">Reference proteome</keyword>
<organism evidence="1 2">
    <name type="scientific">Limosa lapponica baueri</name>
    <dbReference type="NCBI Taxonomy" id="1758121"/>
    <lineage>
        <taxon>Eukaryota</taxon>
        <taxon>Metazoa</taxon>
        <taxon>Chordata</taxon>
        <taxon>Craniata</taxon>
        <taxon>Vertebrata</taxon>
        <taxon>Euteleostomi</taxon>
        <taxon>Archelosauria</taxon>
        <taxon>Archosauria</taxon>
        <taxon>Dinosauria</taxon>
        <taxon>Saurischia</taxon>
        <taxon>Theropoda</taxon>
        <taxon>Coelurosauria</taxon>
        <taxon>Aves</taxon>
        <taxon>Neognathae</taxon>
        <taxon>Neoaves</taxon>
        <taxon>Charadriiformes</taxon>
        <taxon>Scolopacidae</taxon>
        <taxon>Limosa</taxon>
    </lineage>
</organism>